<dbReference type="PANTHER" id="PTHR43178">
    <property type="entry name" value="DIHYDROLIPOAMIDE ACETYLTRANSFERASE COMPONENT OF PYRUVATE DEHYDROGENASE COMPLEX"/>
    <property type="match status" value="1"/>
</dbReference>
<dbReference type="GO" id="GO:0005737">
    <property type="term" value="C:cytoplasm"/>
    <property type="evidence" value="ECO:0007669"/>
    <property type="project" value="TreeGrafter"/>
</dbReference>
<comment type="similarity">
    <text evidence="2 6">Belongs to the 2-oxoacid dehydrogenase family.</text>
</comment>
<evidence type="ECO:0000256" key="3">
    <source>
        <dbReference type="ARBA" id="ARBA00022679"/>
    </source>
</evidence>
<dbReference type="EC" id="2.3.1.-" evidence="6"/>
<sequence length="375" mass="41903">MYEVKLPQTSENESESVIVFWHKGEGDAVQKGDVLVEVQTEKAVFEVKSETSGILAEILMPRGEVATVGDVLATIDMKEEASKNENESKSEESMQESLTEETDFVRVSPRIRRLAKELGVSLKSIKGTGRGGQPTEEEIQKAAAQERDDPYQTVSFTGYRKTVAKRMLASLQSSAQLTETAWADVTLLDEERKRIYEDFTWNDLLLFAVTKALQEHPNINAHVHDEEIHEYKEVHLGVAVDTENGLYVPVIKNADELTIIQLKEKGRLLIEKAKNQKLSPDEQSGASFTVTNLGRFGIQFFTPIINRPEAAILGIGKIETDLVLKGGEVTERKKLPLSLTFDHRAIDGVPAAKFLYTVIDYLQDPTKLVEKVLMS</sequence>
<comment type="cofactor">
    <cofactor evidence="1 6">
        <name>(R)-lipoate</name>
        <dbReference type="ChEBI" id="CHEBI:83088"/>
    </cofactor>
</comment>
<dbReference type="GO" id="GO:0016407">
    <property type="term" value="F:acetyltransferase activity"/>
    <property type="evidence" value="ECO:0007669"/>
    <property type="project" value="TreeGrafter"/>
</dbReference>
<feature type="domain" description="Peripheral subunit-binding (PSBD)" evidence="9">
    <location>
        <begin position="106"/>
        <end position="143"/>
    </location>
</feature>
<keyword evidence="3 6" id="KW-0808">Transferase</keyword>
<dbReference type="Gene3D" id="2.40.50.100">
    <property type="match status" value="1"/>
</dbReference>
<evidence type="ECO:0000256" key="1">
    <source>
        <dbReference type="ARBA" id="ARBA00001938"/>
    </source>
</evidence>
<dbReference type="AlphaFoldDB" id="A0A0C2W3K6"/>
<feature type="compositionally biased region" description="Basic and acidic residues" evidence="7">
    <location>
        <begin position="79"/>
        <end position="92"/>
    </location>
</feature>
<feature type="region of interest" description="Disordered" evidence="7">
    <location>
        <begin position="125"/>
        <end position="148"/>
    </location>
</feature>
<dbReference type="InterPro" id="IPR003016">
    <property type="entry name" value="2-oxoA_DH_lipoyl-BS"/>
</dbReference>
<feature type="domain" description="Lipoyl-binding" evidence="8">
    <location>
        <begin position="1"/>
        <end position="76"/>
    </location>
</feature>
<feature type="compositionally biased region" description="Basic and acidic residues" evidence="7">
    <location>
        <begin position="138"/>
        <end position="148"/>
    </location>
</feature>
<evidence type="ECO:0000256" key="4">
    <source>
        <dbReference type="ARBA" id="ARBA00022823"/>
    </source>
</evidence>
<feature type="region of interest" description="Disordered" evidence="7">
    <location>
        <begin position="79"/>
        <end position="102"/>
    </location>
</feature>
<dbReference type="STRING" id="889306.KP78_06440"/>
<dbReference type="Gene3D" id="4.10.320.10">
    <property type="entry name" value="E3-binding domain"/>
    <property type="match status" value="1"/>
</dbReference>
<dbReference type="SUPFAM" id="SSF47005">
    <property type="entry name" value="Peripheral subunit-binding domain of 2-oxo acid dehydrogenase complex"/>
    <property type="match status" value="1"/>
</dbReference>
<dbReference type="SUPFAM" id="SSF51230">
    <property type="entry name" value="Single hybrid motif"/>
    <property type="match status" value="1"/>
</dbReference>
<dbReference type="Pfam" id="PF02817">
    <property type="entry name" value="E3_binding"/>
    <property type="match status" value="1"/>
</dbReference>
<dbReference type="InterPro" id="IPR000089">
    <property type="entry name" value="Biotin_lipoyl"/>
</dbReference>
<accession>A0A0C2W3K6</accession>
<evidence type="ECO:0000256" key="5">
    <source>
        <dbReference type="ARBA" id="ARBA00023315"/>
    </source>
</evidence>
<dbReference type="PROSITE" id="PS00189">
    <property type="entry name" value="LIPOYL"/>
    <property type="match status" value="1"/>
</dbReference>
<dbReference type="PANTHER" id="PTHR43178:SF5">
    <property type="entry name" value="LIPOAMIDE ACYLTRANSFERASE COMPONENT OF BRANCHED-CHAIN ALPHA-KETO ACID DEHYDROGENASE COMPLEX, MITOCHONDRIAL"/>
    <property type="match status" value="1"/>
</dbReference>
<evidence type="ECO:0000256" key="6">
    <source>
        <dbReference type="RuleBase" id="RU003423"/>
    </source>
</evidence>
<dbReference type="InterPro" id="IPR036625">
    <property type="entry name" value="E3-bd_dom_sf"/>
</dbReference>
<dbReference type="InterPro" id="IPR011053">
    <property type="entry name" value="Single_hybrid_motif"/>
</dbReference>
<dbReference type="PROSITE" id="PS50968">
    <property type="entry name" value="BIOTINYL_LIPOYL"/>
    <property type="match status" value="1"/>
</dbReference>
<comment type="caution">
    <text evidence="10">The sequence shown here is derived from an EMBL/GenBank/DDBJ whole genome shotgun (WGS) entry which is preliminary data.</text>
</comment>
<dbReference type="EMBL" id="JXRP01000008">
    <property type="protein sequence ID" value="KIL50643.1"/>
    <property type="molecule type" value="Genomic_DNA"/>
</dbReference>
<dbReference type="InterPro" id="IPR050743">
    <property type="entry name" value="2-oxoacid_DH_E2_comp"/>
</dbReference>
<evidence type="ECO:0000313" key="11">
    <source>
        <dbReference type="Proteomes" id="UP000031938"/>
    </source>
</evidence>
<evidence type="ECO:0000256" key="2">
    <source>
        <dbReference type="ARBA" id="ARBA00007317"/>
    </source>
</evidence>
<evidence type="ECO:0000256" key="7">
    <source>
        <dbReference type="SAM" id="MobiDB-lite"/>
    </source>
</evidence>
<dbReference type="Pfam" id="PF00364">
    <property type="entry name" value="Biotin_lipoyl"/>
    <property type="match status" value="1"/>
</dbReference>
<organism evidence="10 11">
    <name type="scientific">Jeotgalibacillus soli</name>
    <dbReference type="NCBI Taxonomy" id="889306"/>
    <lineage>
        <taxon>Bacteria</taxon>
        <taxon>Bacillati</taxon>
        <taxon>Bacillota</taxon>
        <taxon>Bacilli</taxon>
        <taxon>Bacillales</taxon>
        <taxon>Caryophanaceae</taxon>
        <taxon>Jeotgalibacillus</taxon>
    </lineage>
</organism>
<dbReference type="PATRIC" id="fig|889306.3.peg.642"/>
<dbReference type="SUPFAM" id="SSF52777">
    <property type="entry name" value="CoA-dependent acyltransferases"/>
    <property type="match status" value="1"/>
</dbReference>
<dbReference type="GO" id="GO:0031405">
    <property type="term" value="F:lipoic acid binding"/>
    <property type="evidence" value="ECO:0007669"/>
    <property type="project" value="TreeGrafter"/>
</dbReference>
<dbReference type="PROSITE" id="PS51826">
    <property type="entry name" value="PSBD"/>
    <property type="match status" value="1"/>
</dbReference>
<evidence type="ECO:0000259" key="8">
    <source>
        <dbReference type="PROSITE" id="PS50968"/>
    </source>
</evidence>
<dbReference type="InterPro" id="IPR023213">
    <property type="entry name" value="CAT-like_dom_sf"/>
</dbReference>
<dbReference type="InterPro" id="IPR001078">
    <property type="entry name" value="2-oxoacid_DH_actylTfrase"/>
</dbReference>
<proteinExistence type="inferred from homology"/>
<dbReference type="RefSeq" id="WP_052474512.1">
    <property type="nucleotide sequence ID" value="NZ_JXRP01000008.1"/>
</dbReference>
<keyword evidence="5 6" id="KW-0012">Acyltransferase</keyword>
<keyword evidence="4 6" id="KW-0450">Lipoyl</keyword>
<protein>
    <recommendedName>
        <fullName evidence="6">Dihydrolipoamide acetyltransferase component of pyruvate dehydrogenase complex</fullName>
        <ecNumber evidence="6">2.3.1.-</ecNumber>
    </recommendedName>
</protein>
<reference evidence="10 11" key="1">
    <citation type="submission" date="2015-01" db="EMBL/GenBank/DDBJ databases">
        <title>Genome sequencing of Jeotgalibacillus soli.</title>
        <authorList>
            <person name="Goh K.M."/>
            <person name="Chan K.-G."/>
            <person name="Yaakop A.S."/>
            <person name="Ee R."/>
            <person name="Gan H.M."/>
            <person name="Chan C.S."/>
        </authorList>
    </citation>
    <scope>NUCLEOTIDE SEQUENCE [LARGE SCALE GENOMIC DNA]</scope>
    <source>
        <strain evidence="10 11">P9</strain>
    </source>
</reference>
<keyword evidence="11" id="KW-1185">Reference proteome</keyword>
<evidence type="ECO:0000259" key="9">
    <source>
        <dbReference type="PROSITE" id="PS51826"/>
    </source>
</evidence>
<name>A0A0C2W3K6_9BACL</name>
<dbReference type="Pfam" id="PF00198">
    <property type="entry name" value="2-oxoacid_dh"/>
    <property type="match status" value="1"/>
</dbReference>
<dbReference type="OrthoDB" id="9805770at2"/>
<dbReference type="CDD" id="cd06849">
    <property type="entry name" value="lipoyl_domain"/>
    <property type="match status" value="1"/>
</dbReference>
<dbReference type="InterPro" id="IPR004167">
    <property type="entry name" value="PSBD"/>
</dbReference>
<gene>
    <name evidence="10" type="ORF">KP78_06440</name>
</gene>
<evidence type="ECO:0000313" key="10">
    <source>
        <dbReference type="EMBL" id="KIL50643.1"/>
    </source>
</evidence>
<dbReference type="Gene3D" id="3.30.559.10">
    <property type="entry name" value="Chloramphenicol acetyltransferase-like domain"/>
    <property type="match status" value="1"/>
</dbReference>
<dbReference type="Proteomes" id="UP000031938">
    <property type="component" value="Unassembled WGS sequence"/>
</dbReference>